<dbReference type="Pfam" id="PF00753">
    <property type="entry name" value="Lactamase_B"/>
    <property type="match status" value="1"/>
</dbReference>
<dbReference type="InterPro" id="IPR036866">
    <property type="entry name" value="RibonucZ/Hydroxyglut_hydro"/>
</dbReference>
<dbReference type="Proteomes" id="UP000029431">
    <property type="component" value="Chromosome"/>
</dbReference>
<comment type="catalytic activity">
    <reaction evidence="1">
        <text>3',5'-cyclic CMP + H2O = CMP + H(+)</text>
        <dbReference type="Rhea" id="RHEA:72675"/>
        <dbReference type="ChEBI" id="CHEBI:15377"/>
        <dbReference type="ChEBI" id="CHEBI:15378"/>
        <dbReference type="ChEBI" id="CHEBI:58003"/>
        <dbReference type="ChEBI" id="CHEBI:60377"/>
    </reaction>
    <physiologicalReaction direction="left-to-right" evidence="1">
        <dbReference type="Rhea" id="RHEA:72676"/>
    </physiologicalReaction>
</comment>
<protein>
    <recommendedName>
        <fullName evidence="4">Metallo-beta-lactamase domain-containing protein</fullName>
    </recommendedName>
</protein>
<evidence type="ECO:0000256" key="3">
    <source>
        <dbReference type="ARBA" id="ARBA00048505"/>
    </source>
</evidence>
<dbReference type="InterPro" id="IPR052159">
    <property type="entry name" value="Competence_DNA_uptake"/>
</dbReference>
<comment type="catalytic activity">
    <reaction evidence="3">
        <text>3',5'-cyclic UMP + H2O = UMP + H(+)</text>
        <dbReference type="Rhea" id="RHEA:70575"/>
        <dbReference type="ChEBI" id="CHEBI:15377"/>
        <dbReference type="ChEBI" id="CHEBI:15378"/>
        <dbReference type="ChEBI" id="CHEBI:57865"/>
        <dbReference type="ChEBI" id="CHEBI:184387"/>
    </reaction>
    <physiologicalReaction direction="left-to-right" evidence="3">
        <dbReference type="Rhea" id="RHEA:70576"/>
    </physiologicalReaction>
</comment>
<evidence type="ECO:0000256" key="1">
    <source>
        <dbReference type="ARBA" id="ARBA00034221"/>
    </source>
</evidence>
<name>V9W9J7_9BACL</name>
<evidence type="ECO:0000313" key="5">
    <source>
        <dbReference type="EMBL" id="AHD06370.1"/>
    </source>
</evidence>
<dbReference type="InterPro" id="IPR001279">
    <property type="entry name" value="Metallo-B-lactamas"/>
</dbReference>
<feature type="domain" description="Metallo-beta-lactamase" evidence="4">
    <location>
        <begin position="2"/>
        <end position="67"/>
    </location>
</feature>
<dbReference type="HOGENOM" id="CLU_149224_1_0_9"/>
<dbReference type="PANTHER" id="PTHR30619">
    <property type="entry name" value="DNA INTERNALIZATION/COMPETENCE PROTEIN COMEC/REC2"/>
    <property type="match status" value="1"/>
</dbReference>
<dbReference type="PATRIC" id="fig|697284.3.peg.2476"/>
<accession>V9W9J7</accession>
<evidence type="ECO:0000313" key="6">
    <source>
        <dbReference type="Proteomes" id="UP000029431"/>
    </source>
</evidence>
<reference evidence="5 6" key="1">
    <citation type="journal article" date="2014" name="PLoS ONE">
        <title>How to Kill the Honey Bee Larva: Genomic Potential and Virulence Mechanisms of Paenibacillus larvae.</title>
        <authorList>
            <person name="Djukic M."/>
            <person name="Brzuszkiewicz E."/>
            <person name="Funfhaus A."/>
            <person name="Voss J."/>
            <person name="Gollnow K."/>
            <person name="Poppinga L."/>
            <person name="Liesegang H."/>
            <person name="Garcia-Gonzalez E."/>
            <person name="Genersch E."/>
            <person name="Daniel R."/>
        </authorList>
    </citation>
    <scope>NUCLEOTIDE SEQUENCE [LARGE SCALE GENOMIC DNA]</scope>
    <source>
        <strain evidence="5 6">DSM 25430</strain>
    </source>
</reference>
<evidence type="ECO:0000259" key="4">
    <source>
        <dbReference type="Pfam" id="PF00753"/>
    </source>
</evidence>
<comment type="function">
    <text evidence="2">Counteracts the endogenous Pycsar antiviral defense system. Phosphodiesterase that enables metal-dependent hydrolysis of host cyclic nucleotide Pycsar defense signals such as cCMP and cUMP.</text>
</comment>
<dbReference type="eggNOG" id="COG2333">
    <property type="taxonomic scope" value="Bacteria"/>
</dbReference>
<dbReference type="Gene3D" id="3.60.15.10">
    <property type="entry name" value="Ribonuclease Z/Hydroxyacylglutathione hydrolase-like"/>
    <property type="match status" value="1"/>
</dbReference>
<keyword evidence="6" id="KW-1185">Reference proteome</keyword>
<dbReference type="EMBL" id="CP003355">
    <property type="protein sequence ID" value="AHD06370.1"/>
    <property type="molecule type" value="Genomic_DNA"/>
</dbReference>
<sequence>MLYLEGTKWLFTGDMGKEEERELLQQPELLPEKEVDVLKVAHHGSKTSTSPEWLDYWKPKLALISAGVNNRYGHPSPDILERLEQRQIPVLRTDLLGEVEVQVKNGNISYRSKM</sequence>
<organism evidence="5 6">
    <name type="scientific">Paenibacillus larvae subsp. larvae DSM 25430</name>
    <dbReference type="NCBI Taxonomy" id="697284"/>
    <lineage>
        <taxon>Bacteria</taxon>
        <taxon>Bacillati</taxon>
        <taxon>Bacillota</taxon>
        <taxon>Bacilli</taxon>
        <taxon>Bacillales</taxon>
        <taxon>Paenibacillaceae</taxon>
        <taxon>Paenibacillus</taxon>
    </lineage>
</organism>
<dbReference type="PANTHER" id="PTHR30619:SF1">
    <property type="entry name" value="RECOMBINATION PROTEIN 2"/>
    <property type="match status" value="1"/>
</dbReference>
<dbReference type="KEGG" id="plv:ERIC2_c25830"/>
<gene>
    <name evidence="5" type="ORF">ERIC2_c25830</name>
</gene>
<proteinExistence type="predicted"/>
<dbReference type="AlphaFoldDB" id="V9W9J7"/>
<dbReference type="SUPFAM" id="SSF56281">
    <property type="entry name" value="Metallo-hydrolase/oxidoreductase"/>
    <property type="match status" value="1"/>
</dbReference>
<evidence type="ECO:0000256" key="2">
    <source>
        <dbReference type="ARBA" id="ARBA00034301"/>
    </source>
</evidence>